<proteinExistence type="predicted"/>
<gene>
    <name evidence="1" type="ORF">GCM10023329_29560</name>
</gene>
<reference evidence="2" key="1">
    <citation type="journal article" date="2019" name="Int. J. Syst. Evol. Microbiol.">
        <title>The Global Catalogue of Microorganisms (GCM) 10K type strain sequencing project: providing services to taxonomists for standard genome sequencing and annotation.</title>
        <authorList>
            <consortium name="The Broad Institute Genomics Platform"/>
            <consortium name="The Broad Institute Genome Sequencing Center for Infectious Disease"/>
            <person name="Wu L."/>
            <person name="Ma J."/>
        </authorList>
    </citation>
    <scope>NUCLEOTIDE SEQUENCE [LARGE SCALE GENOMIC DNA]</scope>
    <source>
        <strain evidence="2">JCM 18324</strain>
    </source>
</reference>
<name>A0ABP9ADB3_9ACTN</name>
<sequence>MAPCRFLRFEVPDAVRLGVLDARFIHGGFPADVFLAGCFDLVETSAFGGFAAKRDLLRDLASVEGPSRK</sequence>
<dbReference type="RefSeq" id="WP_345613899.1">
    <property type="nucleotide sequence ID" value="NZ_BAABJV010000006.1"/>
</dbReference>
<dbReference type="EMBL" id="BAABJV010000006">
    <property type="protein sequence ID" value="GAA4778593.1"/>
    <property type="molecule type" value="Genomic_DNA"/>
</dbReference>
<evidence type="ECO:0000313" key="2">
    <source>
        <dbReference type="Proteomes" id="UP001501147"/>
    </source>
</evidence>
<protein>
    <submittedName>
        <fullName evidence="1">Uncharacterized protein</fullName>
    </submittedName>
</protein>
<accession>A0ABP9ADB3</accession>
<organism evidence="1 2">
    <name type="scientific">Streptomyces sanyensis</name>
    <dbReference type="NCBI Taxonomy" id="568869"/>
    <lineage>
        <taxon>Bacteria</taxon>
        <taxon>Bacillati</taxon>
        <taxon>Actinomycetota</taxon>
        <taxon>Actinomycetes</taxon>
        <taxon>Kitasatosporales</taxon>
        <taxon>Streptomycetaceae</taxon>
        <taxon>Streptomyces</taxon>
    </lineage>
</organism>
<dbReference type="Proteomes" id="UP001501147">
    <property type="component" value="Unassembled WGS sequence"/>
</dbReference>
<keyword evidence="2" id="KW-1185">Reference proteome</keyword>
<comment type="caution">
    <text evidence="1">The sequence shown here is derived from an EMBL/GenBank/DDBJ whole genome shotgun (WGS) entry which is preliminary data.</text>
</comment>
<evidence type="ECO:0000313" key="1">
    <source>
        <dbReference type="EMBL" id="GAA4778593.1"/>
    </source>
</evidence>